<comment type="catalytic activity">
    <reaction evidence="10">
        <text>(6S)-5,6,7,8-tetrahydrofolyl-(gamma-L-Glu)(n) + L-glutamate + ATP = (6S)-5,6,7,8-tetrahydrofolyl-(gamma-L-Glu)(n+1) + ADP + phosphate + H(+)</text>
        <dbReference type="Rhea" id="RHEA:10580"/>
        <dbReference type="Rhea" id="RHEA-COMP:14738"/>
        <dbReference type="Rhea" id="RHEA-COMP:14740"/>
        <dbReference type="ChEBI" id="CHEBI:15378"/>
        <dbReference type="ChEBI" id="CHEBI:29985"/>
        <dbReference type="ChEBI" id="CHEBI:30616"/>
        <dbReference type="ChEBI" id="CHEBI:43474"/>
        <dbReference type="ChEBI" id="CHEBI:141005"/>
        <dbReference type="ChEBI" id="CHEBI:456216"/>
        <dbReference type="EC" id="6.3.2.17"/>
    </reaction>
</comment>
<dbReference type="PANTHER" id="PTHR11136:SF0">
    <property type="entry name" value="DIHYDROFOLATE SYNTHETASE-RELATED"/>
    <property type="match status" value="1"/>
</dbReference>
<evidence type="ECO:0000259" key="11">
    <source>
        <dbReference type="Pfam" id="PF02875"/>
    </source>
</evidence>
<dbReference type="Gene3D" id="3.90.190.20">
    <property type="entry name" value="Mur ligase, C-terminal domain"/>
    <property type="match status" value="1"/>
</dbReference>
<comment type="similarity">
    <text evidence="2">Belongs to the folylpolyglutamate synthase family.</text>
</comment>
<evidence type="ECO:0000313" key="13">
    <source>
        <dbReference type="EMBL" id="OGC40719.1"/>
    </source>
</evidence>
<evidence type="ECO:0000256" key="9">
    <source>
        <dbReference type="ARBA" id="ARBA00030592"/>
    </source>
</evidence>
<organism evidence="13 14">
    <name type="scientific">candidate division WOR-1 bacterium RIFOXYC2_FULL_46_14</name>
    <dbReference type="NCBI Taxonomy" id="1802587"/>
    <lineage>
        <taxon>Bacteria</taxon>
        <taxon>Bacillati</taxon>
        <taxon>Saganbacteria</taxon>
    </lineage>
</organism>
<dbReference type="Pfam" id="PF08245">
    <property type="entry name" value="Mur_ligase_M"/>
    <property type="match status" value="1"/>
</dbReference>
<dbReference type="Gene3D" id="3.40.1190.10">
    <property type="entry name" value="Mur-like, catalytic domain"/>
    <property type="match status" value="1"/>
</dbReference>
<evidence type="ECO:0000256" key="10">
    <source>
        <dbReference type="ARBA" id="ARBA00047493"/>
    </source>
</evidence>
<dbReference type="PANTHER" id="PTHR11136">
    <property type="entry name" value="FOLYLPOLYGLUTAMATE SYNTHASE-RELATED"/>
    <property type="match status" value="1"/>
</dbReference>
<dbReference type="EMBL" id="MEUJ01000002">
    <property type="protein sequence ID" value="OGC40719.1"/>
    <property type="molecule type" value="Genomic_DNA"/>
</dbReference>
<keyword evidence="4" id="KW-0436">Ligase</keyword>
<dbReference type="InterPro" id="IPR018109">
    <property type="entry name" value="Folylpolyglutamate_synth_CS"/>
</dbReference>
<evidence type="ECO:0000256" key="7">
    <source>
        <dbReference type="ARBA" id="ARBA00022840"/>
    </source>
</evidence>
<keyword evidence="8" id="KW-0460">Magnesium</keyword>
<gene>
    <name evidence="13" type="ORF">A2438_00245</name>
</gene>
<feature type="domain" description="Mur ligase central" evidence="12">
    <location>
        <begin position="35"/>
        <end position="175"/>
    </location>
</feature>
<reference evidence="13 14" key="1">
    <citation type="journal article" date="2016" name="Nat. Commun.">
        <title>Thousands of microbial genomes shed light on interconnected biogeochemical processes in an aquifer system.</title>
        <authorList>
            <person name="Anantharaman K."/>
            <person name="Brown C.T."/>
            <person name="Hug L.A."/>
            <person name="Sharon I."/>
            <person name="Castelle C.J."/>
            <person name="Probst A.J."/>
            <person name="Thomas B.C."/>
            <person name="Singh A."/>
            <person name="Wilkins M.J."/>
            <person name="Karaoz U."/>
            <person name="Brodie E.L."/>
            <person name="Williams K.H."/>
            <person name="Hubbard S.S."/>
            <person name="Banfield J.F."/>
        </authorList>
    </citation>
    <scope>NUCLEOTIDE SEQUENCE [LARGE SCALE GENOMIC DNA]</scope>
</reference>
<dbReference type="NCBIfam" id="TIGR01499">
    <property type="entry name" value="folC"/>
    <property type="match status" value="1"/>
</dbReference>
<keyword evidence="5" id="KW-0479">Metal-binding</keyword>
<keyword evidence="7" id="KW-0067">ATP-binding</keyword>
<evidence type="ECO:0000256" key="8">
    <source>
        <dbReference type="ARBA" id="ARBA00022842"/>
    </source>
</evidence>
<dbReference type="InterPro" id="IPR001645">
    <property type="entry name" value="Folylpolyglutamate_synth"/>
</dbReference>
<comment type="cofactor">
    <cofactor evidence="1">
        <name>Mg(2+)</name>
        <dbReference type="ChEBI" id="CHEBI:18420"/>
    </cofactor>
</comment>
<sequence>MRIPGHNGIKLGLERIEYLLEKLDNPHLKFKSIHVAGTNGKGSVCAMLSSILKEAGYKVGMYTSPHLLNYNERMKIGGRDIRSRGLEKYFKMVRPHAKKVQATEFEILTAMAFKYFADKKVDIAVVEVGMGGRFDATNVLIPEVSVITTIDYDHCEYLGNTLAKIAYEKAGIIKPGVPVVTGESKRTALQVIRRIAKQKETGCWVVGEDAGIEAGCPLLGKHQKLNASIAVKVAQFLGISKSAIRKGIRKTKWLGRFQVISKKPLVIIDGAHNPAGIRALKVTIKEQGIKTPLNLIFGVQRGKDVDAMVKEISPIAKNVIVTQSSHPRAMPKKELAKKIKQPAVIDKRLPTVICGSLFLVADVLRNYPTKKIT</sequence>
<dbReference type="GO" id="GO:0005737">
    <property type="term" value="C:cytoplasm"/>
    <property type="evidence" value="ECO:0007669"/>
    <property type="project" value="TreeGrafter"/>
</dbReference>
<dbReference type="GO" id="GO:0004326">
    <property type="term" value="F:tetrahydrofolylpolyglutamate synthase activity"/>
    <property type="evidence" value="ECO:0007669"/>
    <property type="project" value="UniProtKB-EC"/>
</dbReference>
<proteinExistence type="inferred from homology"/>
<feature type="domain" description="Mur ligase C-terminal" evidence="11">
    <location>
        <begin position="255"/>
        <end position="341"/>
    </location>
</feature>
<dbReference type="GO" id="GO:0005524">
    <property type="term" value="F:ATP binding"/>
    <property type="evidence" value="ECO:0007669"/>
    <property type="project" value="UniProtKB-KW"/>
</dbReference>
<dbReference type="GO" id="GO:0046872">
    <property type="term" value="F:metal ion binding"/>
    <property type="evidence" value="ECO:0007669"/>
    <property type="project" value="UniProtKB-KW"/>
</dbReference>
<evidence type="ECO:0000256" key="5">
    <source>
        <dbReference type="ARBA" id="ARBA00022723"/>
    </source>
</evidence>
<dbReference type="InterPro" id="IPR036565">
    <property type="entry name" value="Mur-like_cat_sf"/>
</dbReference>
<dbReference type="InterPro" id="IPR036615">
    <property type="entry name" value="Mur_ligase_C_dom_sf"/>
</dbReference>
<dbReference type="SUPFAM" id="SSF53623">
    <property type="entry name" value="MurD-like peptide ligases, catalytic domain"/>
    <property type="match status" value="1"/>
</dbReference>
<evidence type="ECO:0000256" key="3">
    <source>
        <dbReference type="ARBA" id="ARBA00013025"/>
    </source>
</evidence>
<dbReference type="Proteomes" id="UP000179242">
    <property type="component" value="Unassembled WGS sequence"/>
</dbReference>
<evidence type="ECO:0000313" key="14">
    <source>
        <dbReference type="Proteomes" id="UP000179242"/>
    </source>
</evidence>
<evidence type="ECO:0000256" key="4">
    <source>
        <dbReference type="ARBA" id="ARBA00022598"/>
    </source>
</evidence>
<comment type="caution">
    <text evidence="13">The sequence shown here is derived from an EMBL/GenBank/DDBJ whole genome shotgun (WGS) entry which is preliminary data.</text>
</comment>
<dbReference type="InterPro" id="IPR013221">
    <property type="entry name" value="Mur_ligase_cen"/>
</dbReference>
<dbReference type="FunFam" id="3.40.1190.10:FF:000011">
    <property type="entry name" value="Folylpolyglutamate synthase/dihydrofolate synthase"/>
    <property type="match status" value="1"/>
</dbReference>
<protein>
    <recommendedName>
        <fullName evidence="3">tetrahydrofolate synthase</fullName>
        <ecNumber evidence="3">6.3.2.17</ecNumber>
    </recommendedName>
    <alternativeName>
        <fullName evidence="9">Tetrahydrofolylpolyglutamate synthase</fullName>
    </alternativeName>
</protein>
<dbReference type="EC" id="6.3.2.17" evidence="3"/>
<evidence type="ECO:0000259" key="12">
    <source>
        <dbReference type="Pfam" id="PF08245"/>
    </source>
</evidence>
<dbReference type="AlphaFoldDB" id="A0A1F4U762"/>
<keyword evidence="6" id="KW-0547">Nucleotide-binding</keyword>
<evidence type="ECO:0000256" key="2">
    <source>
        <dbReference type="ARBA" id="ARBA00008276"/>
    </source>
</evidence>
<evidence type="ECO:0000256" key="6">
    <source>
        <dbReference type="ARBA" id="ARBA00022741"/>
    </source>
</evidence>
<name>A0A1F4U762_UNCSA</name>
<dbReference type="Pfam" id="PF02875">
    <property type="entry name" value="Mur_ligase_C"/>
    <property type="match status" value="1"/>
</dbReference>
<accession>A0A1F4U762</accession>
<dbReference type="PROSITE" id="PS01012">
    <property type="entry name" value="FOLYLPOLYGLU_SYNT_2"/>
    <property type="match status" value="1"/>
</dbReference>
<evidence type="ECO:0000256" key="1">
    <source>
        <dbReference type="ARBA" id="ARBA00001946"/>
    </source>
</evidence>
<dbReference type="PROSITE" id="PS01011">
    <property type="entry name" value="FOLYLPOLYGLU_SYNT_1"/>
    <property type="match status" value="1"/>
</dbReference>
<dbReference type="InterPro" id="IPR004101">
    <property type="entry name" value="Mur_ligase_C"/>
</dbReference>
<dbReference type="SUPFAM" id="SSF53244">
    <property type="entry name" value="MurD-like peptide ligases, peptide-binding domain"/>
    <property type="match status" value="1"/>
</dbReference>
<dbReference type="GO" id="GO:0008841">
    <property type="term" value="F:dihydrofolate synthase activity"/>
    <property type="evidence" value="ECO:0007669"/>
    <property type="project" value="TreeGrafter"/>
</dbReference>